<reference evidence="2" key="1">
    <citation type="journal article" date="2023" name="Nat. Plants">
        <title>Single-cell RNA sequencing provides a high-resolution roadmap for understanding the multicellular compartmentation of specialized metabolism.</title>
        <authorList>
            <person name="Sun S."/>
            <person name="Shen X."/>
            <person name="Li Y."/>
            <person name="Li Y."/>
            <person name="Wang S."/>
            <person name="Li R."/>
            <person name="Zhang H."/>
            <person name="Shen G."/>
            <person name="Guo B."/>
            <person name="Wei J."/>
            <person name="Xu J."/>
            <person name="St-Pierre B."/>
            <person name="Chen S."/>
            <person name="Sun C."/>
        </authorList>
    </citation>
    <scope>NUCLEOTIDE SEQUENCE [LARGE SCALE GENOMIC DNA]</scope>
</reference>
<evidence type="ECO:0000313" key="1">
    <source>
        <dbReference type="EMBL" id="KAI5657690.1"/>
    </source>
</evidence>
<name>A0ACC0ABB9_CATRO</name>
<sequence>MVVLLSVDAENVNCDLCVKMVFLVLSESFGEGVSRVLNFITSLVWFGAAIVDFKTMKDLTTRFACRLARKGQGPIDNAYVYNRWNDEGLLKGDLVMLIIQRIKVDFPILKI</sequence>
<accession>A0ACC0ABB9</accession>
<keyword evidence="2" id="KW-1185">Reference proteome</keyword>
<dbReference type="EMBL" id="CM044706">
    <property type="protein sequence ID" value="KAI5657690.1"/>
    <property type="molecule type" value="Genomic_DNA"/>
</dbReference>
<dbReference type="Proteomes" id="UP001060085">
    <property type="component" value="Linkage Group LG06"/>
</dbReference>
<gene>
    <name evidence="1" type="ORF">M9H77_26483</name>
</gene>
<evidence type="ECO:0000313" key="2">
    <source>
        <dbReference type="Proteomes" id="UP001060085"/>
    </source>
</evidence>
<protein>
    <submittedName>
        <fullName evidence="1">Uncharacterized protein</fullName>
    </submittedName>
</protein>
<comment type="caution">
    <text evidence="1">The sequence shown here is derived from an EMBL/GenBank/DDBJ whole genome shotgun (WGS) entry which is preliminary data.</text>
</comment>
<organism evidence="1 2">
    <name type="scientific">Catharanthus roseus</name>
    <name type="common">Madagascar periwinkle</name>
    <name type="synonym">Vinca rosea</name>
    <dbReference type="NCBI Taxonomy" id="4058"/>
    <lineage>
        <taxon>Eukaryota</taxon>
        <taxon>Viridiplantae</taxon>
        <taxon>Streptophyta</taxon>
        <taxon>Embryophyta</taxon>
        <taxon>Tracheophyta</taxon>
        <taxon>Spermatophyta</taxon>
        <taxon>Magnoliopsida</taxon>
        <taxon>eudicotyledons</taxon>
        <taxon>Gunneridae</taxon>
        <taxon>Pentapetalae</taxon>
        <taxon>asterids</taxon>
        <taxon>lamiids</taxon>
        <taxon>Gentianales</taxon>
        <taxon>Apocynaceae</taxon>
        <taxon>Rauvolfioideae</taxon>
        <taxon>Vinceae</taxon>
        <taxon>Catharanthinae</taxon>
        <taxon>Catharanthus</taxon>
    </lineage>
</organism>
<proteinExistence type="predicted"/>